<dbReference type="PANTHER" id="PTHR13367">
    <property type="entry name" value="UBIQUITIN THIOESTERASE"/>
    <property type="match status" value="1"/>
</dbReference>
<keyword evidence="5" id="KW-0378">Hydrolase</keyword>
<evidence type="ECO:0000256" key="6">
    <source>
        <dbReference type="ARBA" id="ARBA00022807"/>
    </source>
</evidence>
<dbReference type="STRING" id="246410.A0A0E1RV90"/>
<dbReference type="GO" id="GO:0004843">
    <property type="term" value="F:cysteine-type deubiquitinase activity"/>
    <property type="evidence" value="ECO:0007669"/>
    <property type="project" value="UniProtKB-EC"/>
</dbReference>
<dbReference type="InParanoid" id="A0A0E1RV90"/>
<dbReference type="Proteomes" id="UP000001261">
    <property type="component" value="Unassembled WGS sequence"/>
</dbReference>
<evidence type="ECO:0000259" key="8">
    <source>
        <dbReference type="Pfam" id="PF12340"/>
    </source>
</evidence>
<feature type="compositionally biased region" description="Polar residues" evidence="7">
    <location>
        <begin position="1873"/>
        <end position="1887"/>
    </location>
</feature>
<feature type="domain" description="DUF3638" evidence="8">
    <location>
        <begin position="2059"/>
        <end position="2290"/>
    </location>
</feature>
<dbReference type="GeneID" id="24164905"/>
<dbReference type="EMBL" id="GG704913">
    <property type="protein sequence ID" value="EAS29254.2"/>
    <property type="molecule type" value="Genomic_DNA"/>
</dbReference>
<evidence type="ECO:0000256" key="4">
    <source>
        <dbReference type="ARBA" id="ARBA00022786"/>
    </source>
</evidence>
<evidence type="ECO:0000256" key="7">
    <source>
        <dbReference type="SAM" id="MobiDB-lite"/>
    </source>
</evidence>
<dbReference type="RefSeq" id="XP_001240837.2">
    <property type="nucleotide sequence ID" value="XM_001240836.2"/>
</dbReference>
<evidence type="ECO:0000313" key="12">
    <source>
        <dbReference type="Proteomes" id="UP000001261"/>
    </source>
</evidence>
<dbReference type="InterPro" id="IPR022099">
    <property type="entry name" value="DUF3638"/>
</dbReference>
<dbReference type="OrthoDB" id="3182339at2759"/>
<evidence type="ECO:0000259" key="10">
    <source>
        <dbReference type="Pfam" id="PF20255"/>
    </source>
</evidence>
<dbReference type="PANTHER" id="PTHR13367:SF32">
    <property type="entry name" value="DUF6606 DOMAIN-CONTAINING PROTEIN"/>
    <property type="match status" value="1"/>
</dbReference>
<keyword evidence="3" id="KW-0645">Protease</keyword>
<keyword evidence="12" id="KW-1185">Reference proteome</keyword>
<dbReference type="InterPro" id="IPR051346">
    <property type="entry name" value="OTU_Deubiquitinase"/>
</dbReference>
<evidence type="ECO:0000256" key="5">
    <source>
        <dbReference type="ARBA" id="ARBA00022801"/>
    </source>
</evidence>
<keyword evidence="4" id="KW-0833">Ubl conjugation pathway</keyword>
<dbReference type="GO" id="GO:0006508">
    <property type="term" value="P:proteolysis"/>
    <property type="evidence" value="ECO:0007669"/>
    <property type="project" value="UniProtKB-KW"/>
</dbReference>
<dbReference type="Pfam" id="PF20255">
    <property type="entry name" value="DUF6606"/>
    <property type="match status" value="1"/>
</dbReference>
<sequence>MQETTSPRSSSMLYESLINHVALPPCLPGKQEENIIQIEHELLVRLQDAARVLQDQSNAGLGDIWDRVHYILEICKTANARRKLDKARLLAEFRRLQRHRPLILHVTEQNAGLLVWRQRCGLDEVVVFECFEAAASSEKVLASENALSWDFPGEAVAIPYEKFDNTQFQRSLAGFLEQASTESVKRFTARATKAGSSTIEFRDTVNPALVTQMFMTLLEANGSRVFPPLLRKRIRDDVCWAAGGEKPWRRSAFWLILRVGIERYLCSGYDDGITRIENETTLKTQNREVGRVYYKFLLCVLISRLIDDSLGQIASESLALLRSKLARRLSKLQMEQSESLPHVQAISEQLFASVSARFHRSIQASVTHLENTWSEVKISTRRLIPNLPRRATRQSCTLSLRKSAQYLENVMSYHQQSIRFAKYNQQTKPSTMIEAPGENHFRVFAERYYRLSELEASNDKLCIAGSENESLQNHRCLQLAARIEEYLEKVSCAYDNSPEQKSVMILSTIRLWVALDQCTTNLFNLLEDFHPGITPDTLDILQLPLFSDMVHLQNVQVYLRGRCDNASSRTIFDAPAAGCFAERYYDESVDSRKLQDLHLQIEAKARIDLQKKETEWQRLSAEFEELERSIARSNCVFKSNEFGAITHDDKLCRKCYLQRCSRRMRIQIHEHPLPTKSPEAKAVIFELACPTSFKAYRNATWRLLRTLGLPDQPHLPTPKLLLDDYSGLKRYGNRSSNGVCLASTTKPFLKTHYKGMRFPLTLDAVCLPNGLRLTYFDTLSNIWISRQFQSLNLSHHFRMNLHSASAFSSVGLSVGSSFPSSYEVIASQTRCPPRLNLHEFMAYKGLFSGNSRRWPSILVELGSANLNLSTEATTLLISQLAIQAGPADDGTFLRVTHKIFEDVSFCQQLIGQVSQRLDLIASNWRETNCMDMLLTLLLRLCSIAPHSIYKEGLSVILKVRSFTSQWIVQLRHEIYQSTDAAAAERFAVYAFWAALLCRRTFSVHIDGVETNIIGVDDLQCFIDASITMQDNAPRDFSQLPSLTKNALIRDLKMVYRMRSLFRESLAKAPRAFYQAMDSLWPQAEGTAPRCYANFEILDPSHDWVSLTVSPTQNARQQTIHYHLLEGHLIVEGQPLGKLPAKHRKSVVLEQLFGEQRLLIYPSSLFGMTYMLAFPMNGHEIHFGFRDTDLIVQARVRGTILEYIPPAIFGDLQNFDLPGPLIANCVHWLDLNSGIMEVRRRPDIWKSKSSHWCVSIRSREAWRQKRYNRPGSLLIDPHSGLFQLVAQVFDHFEYRHGLTVFQPPKGHLSVELRRLELSFTVNLGGLLQCRQLQAEVDPNQDAGTWYGLESKLILRDVSNPSRRIILVPMGEIHTIRNGAHVAIRVENQGIYGRFTINDVLGRIDCPSELWQLYHKAQLHACTSFVLPDPLTRRTGTEEAMHCLRSASCQPWTTLNLTQVRTLEAISRLIPKRTYYPSGLRTMQQVAWNRNLTPTIQNDGLWHAIENILRKAKVLASFSLQEESEMLNIEPPSNSFLLNRACWRRHLYQRADSGFPELDSPVDLQYEARDKFVHGQSRVNVFECVTMISRWSSDMCPSIDLADIFQTWTTIGGFNLSFDKFLLSDLLDVEFGMLWGPLVNFCRTVGSNDRYHLMFIFGTMSFKADVDMDIIRTLLSFAVIEDLKALDPPQWPNYAHFSFQQAPTIPYLKQLIKPFSTQYKGDERRLFKLSNKTRRRLERLQHEHESQVENECNLIAECLIKQWPCREPNTNSIPSTLLVDVPGALAAVRPEWLRLFQNMELSDYLEKVQVILNQHRAPGRFRPPLNHSDTHQVVDPKYRGSVIPTLSDNLLCQDFPGVPEHALLMPLSRPRTETGPATSGKSQSPQMNETGPYILKEIGCSSEFSIEINELTDIVRRFEISDSMVQKRYCLDMMQSIQALKSCAVSRKPGNEGSTEMQACRPDFLRNKVHELFDKINQILERLDRRSTWLKEGGLWPCVTPVTLLEQLRSSSTVRFGNHMKEILTAFAVSIVDLQRILRIEDARFKQNHQRWVDEKNNVPHVNWDPLKHPDWVLLEIEADISIRPDQVDVARATISPSSEANSVLQMNMGQGKNIPWLLSKTSCIMPIVAAELADTTRLVRLVVPKALLTQTAQLLHARLGGLVGREIRHVPFSRKTPTNPDMIKQYFDIHREIQHKSGVIITLPEHILSFKLSGLQRLSDSRIAEANAMIKVQSWMQRTCRDVLDECDFTLATRTQLIYPSGSQTAVDGNPFRWETAQELLRLVAGHLWNLQRDFPQSIEVIPRPTKGGFPVVYFLRRDAEDELITRLVKDIMKGQTSILPINNYEPQDRLAIRLFISNVPVQRAITETIGKIFPGNSAARKNIYLLRGLFVHRILLLTLKKRWNVQYGLHLNRDPIAVPFIAKGVPSEQAEWGHPDVAILFTCLAFYFGGLAQAQLRQNFEHLVKSDDPSSEYDRWTHSSDTLPDILREWSVIETDDEAQLNELWTHLRYQTVVIDYFLNHFVFPKHAKQFQVKLQASGWDIPLFSVGGQTSALTSGFSGTNDNRTLLPLNIKQRDLPMLSHTNAEVLTYLLQPRNRTYVVAADSTTGKRLSETELLKSLCEKKIRMLIDSGAQILEMDNQSLAKVWLQIDHEAPAVLYFDSDNKPFILYRNGSGTPLLASPYADNLADCLVYLDEAHTRGTDLKMPAAAVAALTLGLGQTKDHTVQEGYQLTYEAAMRLRQLATTQSVVFFAPPEVHQSILDLQGKQNGDYVDSNDVVCWLLKQTCLGIEQMQPLYYSQGMDFCRRVQTGVDNPQFLANSAQRRAYCSVLRQNEKQTLEELYKPASKGKAAKSGTSYATEIAKFVKDLGRRRKDFQDFGGAVHGSALQEVEQEREVAFEVEAVREVQKPVHYVALSFPGLHPDIVNFATTGRLSGFKGFQQAFVALQDTALGKKHGITLQATLSKLFFSKEFMRTVKLPPGCSNDSFLRPVNWVIWSFESEAAMVVIPEEAELLIPMFRESKTRCTHLVTYAAPITRKMLHFNSLNYFAMPSLPSGWKPPKWLTIQLGILSGRVYFEFNEYEELCQYLGVTAANEGLDDSLDIPIYPAPSRFPNAHEVDIMEASSRTAKKSSFTAKPLVFLQEWLSLKRRGQEFTHTPMGYVCQGKPLHEDHPFFSRSQPDASSRVKASRTYRGSGKAIPASNEIDEDFDSELEDENDGYLGVEDYGGSGADDDGSDTTSEGEN</sequence>
<dbReference type="InterPro" id="IPR022105">
    <property type="entry name" value="DUF3645"/>
</dbReference>
<gene>
    <name evidence="11" type="ORF">CIMG_13278</name>
</gene>
<feature type="compositionally biased region" description="Acidic residues" evidence="7">
    <location>
        <begin position="3232"/>
        <end position="3245"/>
    </location>
</feature>
<dbReference type="OMA" id="CIIPMVA"/>
<name>A0A0E1RV90_COCIM</name>
<keyword evidence="6" id="KW-0788">Thiol protease</keyword>
<accession>A0A0E1RV90</accession>
<comment type="catalytic activity">
    <reaction evidence="1">
        <text>Thiol-dependent hydrolysis of ester, thioester, amide, peptide and isopeptide bonds formed by the C-terminal Gly of ubiquitin (a 76-residue protein attached to proteins as an intracellular targeting signal).</text>
        <dbReference type="EC" id="3.4.19.12"/>
    </reaction>
</comment>
<evidence type="ECO:0000256" key="3">
    <source>
        <dbReference type="ARBA" id="ARBA00022670"/>
    </source>
</evidence>
<evidence type="ECO:0000256" key="2">
    <source>
        <dbReference type="ARBA" id="ARBA00012759"/>
    </source>
</evidence>
<dbReference type="EC" id="3.4.19.12" evidence="2"/>
<evidence type="ECO:0000259" key="9">
    <source>
        <dbReference type="Pfam" id="PF12359"/>
    </source>
</evidence>
<protein>
    <recommendedName>
        <fullName evidence="2">ubiquitinyl hydrolase 1</fullName>
        <ecNumber evidence="2">3.4.19.12</ecNumber>
    </recommendedName>
</protein>
<dbReference type="Pfam" id="PF12359">
    <property type="entry name" value="DUF3645"/>
    <property type="match status" value="1"/>
</dbReference>
<reference evidence="12" key="2">
    <citation type="journal article" date="2010" name="Genome Res.">
        <title>Population genomic sequencing of Coccidioides fungi reveals recent hybridization and transposon control.</title>
        <authorList>
            <person name="Neafsey D.E."/>
            <person name="Barker B.M."/>
            <person name="Sharpton T.J."/>
            <person name="Stajich J.E."/>
            <person name="Park D.J."/>
            <person name="Whiston E."/>
            <person name="Hung C.-Y."/>
            <person name="McMahan C."/>
            <person name="White J."/>
            <person name="Sykes S."/>
            <person name="Heiman D."/>
            <person name="Young S."/>
            <person name="Zeng Q."/>
            <person name="Abouelleil A."/>
            <person name="Aftuck L."/>
            <person name="Bessette D."/>
            <person name="Brown A."/>
            <person name="FitzGerald M."/>
            <person name="Lui A."/>
            <person name="Macdonald J.P."/>
            <person name="Priest M."/>
            <person name="Orbach M.J."/>
            <person name="Galgiani J.N."/>
            <person name="Kirkland T.N."/>
            <person name="Cole G.T."/>
            <person name="Birren B.W."/>
            <person name="Henn M.R."/>
            <person name="Taylor J.W."/>
            <person name="Rounsley S.D."/>
        </authorList>
    </citation>
    <scope>GENOME REANNOTATION</scope>
    <source>
        <strain evidence="12">RS</strain>
    </source>
</reference>
<feature type="domain" description="DUF6606" evidence="10">
    <location>
        <begin position="17"/>
        <end position="267"/>
    </location>
</feature>
<proteinExistence type="predicted"/>
<dbReference type="InterPro" id="IPR046541">
    <property type="entry name" value="DUF6606"/>
</dbReference>
<evidence type="ECO:0000313" key="11">
    <source>
        <dbReference type="EMBL" id="EAS29254.2"/>
    </source>
</evidence>
<organism evidence="11 12">
    <name type="scientific">Coccidioides immitis (strain RS)</name>
    <name type="common">Valley fever fungus</name>
    <dbReference type="NCBI Taxonomy" id="246410"/>
    <lineage>
        <taxon>Eukaryota</taxon>
        <taxon>Fungi</taxon>
        <taxon>Dikarya</taxon>
        <taxon>Ascomycota</taxon>
        <taxon>Pezizomycotina</taxon>
        <taxon>Eurotiomycetes</taxon>
        <taxon>Eurotiomycetidae</taxon>
        <taxon>Onygenales</taxon>
        <taxon>Onygenaceae</taxon>
        <taxon>Coccidioides</taxon>
    </lineage>
</organism>
<dbReference type="VEuPathDB" id="FungiDB:CIMG_13278"/>
<evidence type="ECO:0000256" key="1">
    <source>
        <dbReference type="ARBA" id="ARBA00000707"/>
    </source>
</evidence>
<dbReference type="KEGG" id="cim:CIMG_13278"/>
<feature type="region of interest" description="Disordered" evidence="7">
    <location>
        <begin position="3173"/>
        <end position="3245"/>
    </location>
</feature>
<feature type="region of interest" description="Disordered" evidence="7">
    <location>
        <begin position="1867"/>
        <end position="1887"/>
    </location>
</feature>
<feature type="domain" description="DUF3645" evidence="9">
    <location>
        <begin position="2410"/>
        <end position="2442"/>
    </location>
</feature>
<dbReference type="Pfam" id="PF12340">
    <property type="entry name" value="DUF3638"/>
    <property type="match status" value="1"/>
</dbReference>
<feature type="compositionally biased region" description="Acidic residues" evidence="7">
    <location>
        <begin position="3205"/>
        <end position="3219"/>
    </location>
</feature>
<reference evidence="12" key="1">
    <citation type="journal article" date="2009" name="Genome Res.">
        <title>Comparative genomic analyses of the human fungal pathogens Coccidioides and their relatives.</title>
        <authorList>
            <person name="Sharpton T.J."/>
            <person name="Stajich J.E."/>
            <person name="Rounsley S.D."/>
            <person name="Gardner M.J."/>
            <person name="Wortman J.R."/>
            <person name="Jordar V.S."/>
            <person name="Maiti R."/>
            <person name="Kodira C.D."/>
            <person name="Neafsey D.E."/>
            <person name="Zeng Q."/>
            <person name="Hung C.-Y."/>
            <person name="McMahan C."/>
            <person name="Muszewska A."/>
            <person name="Grynberg M."/>
            <person name="Mandel M.A."/>
            <person name="Kellner E.M."/>
            <person name="Barker B.M."/>
            <person name="Galgiani J.N."/>
            <person name="Orbach M.J."/>
            <person name="Kirkland T.N."/>
            <person name="Cole G.T."/>
            <person name="Henn M.R."/>
            <person name="Birren B.W."/>
            <person name="Taylor J.W."/>
        </authorList>
    </citation>
    <scope>NUCLEOTIDE SEQUENCE [LARGE SCALE GENOMIC DNA]</scope>
    <source>
        <strain evidence="12">RS</strain>
    </source>
</reference>